<name>A0A0G0LUE2_9BACT</name>
<comment type="caution">
    <text evidence="1">The sequence shown here is derived from an EMBL/GenBank/DDBJ whole genome shotgun (WGS) entry which is preliminary data.</text>
</comment>
<proteinExistence type="predicted"/>
<evidence type="ECO:0000313" key="2">
    <source>
        <dbReference type="Proteomes" id="UP000034774"/>
    </source>
</evidence>
<evidence type="ECO:0000313" key="1">
    <source>
        <dbReference type="EMBL" id="KKQ91590.1"/>
    </source>
</evidence>
<reference evidence="1 2" key="1">
    <citation type="journal article" date="2015" name="Nature">
        <title>rRNA introns, odd ribosomes, and small enigmatic genomes across a large radiation of phyla.</title>
        <authorList>
            <person name="Brown C.T."/>
            <person name="Hug L.A."/>
            <person name="Thomas B.C."/>
            <person name="Sharon I."/>
            <person name="Castelle C.J."/>
            <person name="Singh A."/>
            <person name="Wilkins M.J."/>
            <person name="Williams K.H."/>
            <person name="Banfield J.F."/>
        </authorList>
    </citation>
    <scope>NUCLEOTIDE SEQUENCE [LARGE SCALE GENOMIC DNA]</scope>
</reference>
<protein>
    <submittedName>
        <fullName evidence="1">Uncharacterized protein</fullName>
    </submittedName>
</protein>
<sequence length="123" mass="13960">MQERQVQFSEEEKTAIAETARDVARIGEDFVWEMVYAKVELMKLALKAVFNGIVIDNVYYTPTQIRHEVDVIGAVIDQARIILQVEGRDTMSELDRHTQEAGLGSVFDPGSEINSRLKDVYGR</sequence>
<organism evidence="1 2">
    <name type="scientific">Candidatus Woesebacteria bacterium GW2011_GWB1_39_10</name>
    <dbReference type="NCBI Taxonomy" id="1618572"/>
    <lineage>
        <taxon>Bacteria</taxon>
        <taxon>Candidatus Woeseibacteriota</taxon>
    </lineage>
</organism>
<dbReference type="EMBL" id="LBVU01000005">
    <property type="protein sequence ID" value="KKQ91590.1"/>
    <property type="molecule type" value="Genomic_DNA"/>
</dbReference>
<dbReference type="AlphaFoldDB" id="A0A0G0LUE2"/>
<accession>A0A0G0LUE2</accession>
<dbReference type="Proteomes" id="UP000034774">
    <property type="component" value="Unassembled WGS sequence"/>
</dbReference>
<gene>
    <name evidence="1" type="ORF">UT17_C0005G0028</name>
</gene>